<evidence type="ECO:0000256" key="5">
    <source>
        <dbReference type="ARBA" id="ARBA00023136"/>
    </source>
</evidence>
<proteinExistence type="inferred from homology"/>
<keyword evidence="7 8" id="KW-0807">Transducer</keyword>
<dbReference type="Proteomes" id="UP000694863">
    <property type="component" value="Unplaced"/>
</dbReference>
<comment type="subcellular location">
    <subcellularLocation>
        <location evidence="9">Cell membrane</location>
        <topology evidence="9">Multi-pass membrane protein</topology>
    </subcellularLocation>
    <subcellularLocation>
        <location evidence="1">Membrane</location>
        <topology evidence="1">Multi-pass membrane protein</topology>
    </subcellularLocation>
</comment>
<evidence type="ECO:0000256" key="1">
    <source>
        <dbReference type="ARBA" id="ARBA00004141"/>
    </source>
</evidence>
<dbReference type="GeneID" id="101661117"/>
<feature type="transmembrane region" description="Helical" evidence="9">
    <location>
        <begin position="58"/>
        <end position="76"/>
    </location>
</feature>
<name>A0ABM1VJ02_ECHTE</name>
<keyword evidence="2 8" id="KW-0812">Transmembrane</keyword>
<dbReference type="Pfam" id="PF13853">
    <property type="entry name" value="7tm_4"/>
    <property type="match status" value="1"/>
</dbReference>
<evidence type="ECO:0000313" key="12">
    <source>
        <dbReference type="RefSeq" id="XP_030740611.1"/>
    </source>
</evidence>
<dbReference type="CDD" id="cd15229">
    <property type="entry name" value="7tmA_OR8S1-like"/>
    <property type="match status" value="1"/>
</dbReference>
<feature type="domain" description="G-protein coupled receptors family 1 profile" evidence="10">
    <location>
        <begin position="39"/>
        <end position="286"/>
    </location>
</feature>
<keyword evidence="11" id="KW-1185">Reference proteome</keyword>
<keyword evidence="6 8" id="KW-0675">Receptor</keyword>
<keyword evidence="9" id="KW-0716">Sensory transduction</keyword>
<evidence type="ECO:0000256" key="8">
    <source>
        <dbReference type="RuleBase" id="RU000688"/>
    </source>
</evidence>
<feature type="transmembrane region" description="Helical" evidence="9">
    <location>
        <begin position="23"/>
        <end position="46"/>
    </location>
</feature>
<dbReference type="InterPro" id="IPR000276">
    <property type="entry name" value="GPCR_Rhodpsn"/>
</dbReference>
<dbReference type="InterPro" id="IPR017452">
    <property type="entry name" value="GPCR_Rhodpsn_7TM"/>
</dbReference>
<comment type="caution">
    <text evidence="9">Lacks conserved residue(s) required for the propagation of feature annotation.</text>
</comment>
<keyword evidence="9" id="KW-1003">Cell membrane</keyword>
<dbReference type="PROSITE" id="PS00237">
    <property type="entry name" value="G_PROTEIN_RECEP_F1_1"/>
    <property type="match status" value="1"/>
</dbReference>
<dbReference type="PRINTS" id="PR00245">
    <property type="entry name" value="OLFACTORYR"/>
</dbReference>
<protein>
    <recommendedName>
        <fullName evidence="9">Olfactory receptor</fullName>
    </recommendedName>
</protein>
<dbReference type="PANTHER" id="PTHR48001">
    <property type="entry name" value="OLFACTORY RECEPTOR"/>
    <property type="match status" value="1"/>
</dbReference>
<dbReference type="PROSITE" id="PS50262">
    <property type="entry name" value="G_PROTEIN_RECEP_F1_2"/>
    <property type="match status" value="1"/>
</dbReference>
<keyword evidence="5 9" id="KW-0472">Membrane</keyword>
<dbReference type="PRINTS" id="PR00237">
    <property type="entry name" value="GPCRRHODOPSN"/>
</dbReference>
<feature type="transmembrane region" description="Helical" evidence="9">
    <location>
        <begin position="128"/>
        <end position="148"/>
    </location>
</feature>
<dbReference type="RefSeq" id="XP_030740611.1">
    <property type="nucleotide sequence ID" value="XM_030884751.1"/>
</dbReference>
<evidence type="ECO:0000256" key="6">
    <source>
        <dbReference type="ARBA" id="ARBA00023170"/>
    </source>
</evidence>
<evidence type="ECO:0000313" key="11">
    <source>
        <dbReference type="Proteomes" id="UP000694863"/>
    </source>
</evidence>
<organism evidence="11 12">
    <name type="scientific">Echinops telfairi</name>
    <name type="common">Lesser hedgehog tenrec</name>
    <dbReference type="NCBI Taxonomy" id="9371"/>
    <lineage>
        <taxon>Eukaryota</taxon>
        <taxon>Metazoa</taxon>
        <taxon>Chordata</taxon>
        <taxon>Craniata</taxon>
        <taxon>Vertebrata</taxon>
        <taxon>Euteleostomi</taxon>
        <taxon>Mammalia</taxon>
        <taxon>Eutheria</taxon>
        <taxon>Afrotheria</taxon>
        <taxon>Tenrecidae</taxon>
        <taxon>Tenrecinae</taxon>
        <taxon>Echinops</taxon>
    </lineage>
</organism>
<gene>
    <name evidence="12" type="primary">LOC101661117</name>
</gene>
<keyword evidence="4 8" id="KW-0297">G-protein coupled receptor</keyword>
<evidence type="ECO:0000256" key="9">
    <source>
        <dbReference type="RuleBase" id="RU363047"/>
    </source>
</evidence>
<reference evidence="12" key="1">
    <citation type="submission" date="2025-08" db="UniProtKB">
        <authorList>
            <consortium name="RefSeq"/>
        </authorList>
    </citation>
    <scope>IDENTIFICATION</scope>
</reference>
<dbReference type="InterPro" id="IPR000725">
    <property type="entry name" value="Olfact_rcpt"/>
</dbReference>
<sequence>MNNRTVISEFFLLGLSADPRVQALLFVLFLGIYLLTLMGNLVMILVIRADSHLHTPMYFFLGHLSFLDLCFSSVTMPRMLQNFLSQTKGISVRGCITQSFFFLLCGCSEASLLSAMAYDRYAAICHPLLYSVIMNGPLCITMVSAAWVTGCLNSLVNHLFIDKLHFCGSNLIPHFSCELPSLFPLSCTDPTANQLLLAGSSTLLGLLTLPLILFSYSRILSAILSIRSSGGQGKAFSTCSSHLTMVLLFYGTALFRYLNPPSGSLLEQVVSIQYSVITSLLNPLIYSLKNREVQAALQRMLRQPACSLGKFVALWWSVREGGEALFRNGNTFQGKKTF</sequence>
<keyword evidence="3 9" id="KW-1133">Transmembrane helix</keyword>
<feature type="transmembrane region" description="Helical" evidence="9">
    <location>
        <begin position="195"/>
        <end position="214"/>
    </location>
</feature>
<evidence type="ECO:0000256" key="7">
    <source>
        <dbReference type="ARBA" id="ARBA00023224"/>
    </source>
</evidence>
<evidence type="ECO:0000259" key="10">
    <source>
        <dbReference type="PROSITE" id="PS50262"/>
    </source>
</evidence>
<accession>A0ABM1VJ02</accession>
<dbReference type="SUPFAM" id="SSF81321">
    <property type="entry name" value="Family A G protein-coupled receptor-like"/>
    <property type="match status" value="1"/>
</dbReference>
<keyword evidence="9" id="KW-0552">Olfaction</keyword>
<evidence type="ECO:0000256" key="4">
    <source>
        <dbReference type="ARBA" id="ARBA00023040"/>
    </source>
</evidence>
<evidence type="ECO:0000256" key="2">
    <source>
        <dbReference type="ARBA" id="ARBA00022692"/>
    </source>
</evidence>
<comment type="similarity">
    <text evidence="8">Belongs to the G-protein coupled receptor 1 family.</text>
</comment>
<dbReference type="Gene3D" id="1.20.1070.10">
    <property type="entry name" value="Rhodopsin 7-helix transmembrane proteins"/>
    <property type="match status" value="1"/>
</dbReference>
<evidence type="ECO:0000256" key="3">
    <source>
        <dbReference type="ARBA" id="ARBA00022989"/>
    </source>
</evidence>